<keyword evidence="1 5" id="KW-0436">Ligase</keyword>
<dbReference type="InterPro" id="IPR036565">
    <property type="entry name" value="Mur-like_cat_sf"/>
</dbReference>
<dbReference type="InterPro" id="IPR036615">
    <property type="entry name" value="Mur_ligase_C_dom_sf"/>
</dbReference>
<dbReference type="Gene3D" id="3.40.1190.10">
    <property type="entry name" value="Mur-like, catalytic domain"/>
    <property type="match status" value="1"/>
</dbReference>
<evidence type="ECO:0000313" key="5">
    <source>
        <dbReference type="EMBL" id="KKQ25230.1"/>
    </source>
</evidence>
<sequence>MKTFVLYYLRFFARLALFIHKPKIIGITGSVGKSSTRNAIYAMMKDYFKVKAIKEGNSETGIPLGILGISPGHYHLLDWLRIMLFAPFKINNLKGINYLIVEMGIDSPLPPKNMDYLLTIVKPDIAVVLNVYPVHTMQFDGIVDEKITGEKRIKEIIEKIAEEKFKIITKAKPKIGIFNELASFHLGGGRGTKLTSFGQSDEAEIKFLDYQVSLKKTTFKYLLKEENKEIEVNIRNFVLPRGYLEVFAATIAVGKNLGLTDNRIIKGLSDNFTVPSGRGSIFEGINSSIIIDSSYNASRASVLTFLEMAETLSEKENRPLVFLMGDMRELGQEAKIEHETVAKKILDINVSQVYCVGPNTKKYIRYTRWFKTAIEVGDYLRKTLPYQSIILVKGSQNEIFLEEAVKKILKNKSDAKKLCRQNDFWINKKKEFFQGV</sequence>
<evidence type="ECO:0000256" key="1">
    <source>
        <dbReference type="ARBA" id="ARBA00022598"/>
    </source>
</evidence>
<dbReference type="Gene3D" id="3.90.190.20">
    <property type="entry name" value="Mur ligase, C-terminal domain"/>
    <property type="match status" value="1"/>
</dbReference>
<keyword evidence="2" id="KW-0547">Nucleotide-binding</keyword>
<feature type="domain" description="Mur ligase central" evidence="4">
    <location>
        <begin position="27"/>
        <end position="234"/>
    </location>
</feature>
<dbReference type="GO" id="GO:0005524">
    <property type="term" value="F:ATP binding"/>
    <property type="evidence" value="ECO:0007669"/>
    <property type="project" value="UniProtKB-KW"/>
</dbReference>
<dbReference type="AlphaFoldDB" id="A0A0G0GGP3"/>
<evidence type="ECO:0000259" key="4">
    <source>
        <dbReference type="Pfam" id="PF08245"/>
    </source>
</evidence>
<gene>
    <name evidence="5" type="ORF">US40_C0010G0013</name>
</gene>
<dbReference type="PANTHER" id="PTHR43024:SF1">
    <property type="entry name" value="UDP-N-ACETYLMURAMOYL-TRIPEPTIDE--D-ALANYL-D-ALANINE LIGASE"/>
    <property type="match status" value="1"/>
</dbReference>
<name>A0A0G0GGP3_9BACT</name>
<reference evidence="5 6" key="1">
    <citation type="journal article" date="2015" name="Nature">
        <title>rRNA introns, odd ribosomes, and small enigmatic genomes across a large radiation of phyla.</title>
        <authorList>
            <person name="Brown C.T."/>
            <person name="Hug L.A."/>
            <person name="Thomas B.C."/>
            <person name="Sharon I."/>
            <person name="Castelle C.J."/>
            <person name="Singh A."/>
            <person name="Wilkins M.J."/>
            <person name="Williams K.H."/>
            <person name="Banfield J.F."/>
        </authorList>
    </citation>
    <scope>NUCLEOTIDE SEQUENCE [LARGE SCALE GENOMIC DNA]</scope>
</reference>
<dbReference type="GO" id="GO:0016881">
    <property type="term" value="F:acid-amino acid ligase activity"/>
    <property type="evidence" value="ECO:0007669"/>
    <property type="project" value="InterPro"/>
</dbReference>
<accession>A0A0G0GGP3</accession>
<keyword evidence="3" id="KW-0067">ATP-binding</keyword>
<evidence type="ECO:0000256" key="3">
    <source>
        <dbReference type="ARBA" id="ARBA00022840"/>
    </source>
</evidence>
<evidence type="ECO:0000256" key="2">
    <source>
        <dbReference type="ARBA" id="ARBA00022741"/>
    </source>
</evidence>
<evidence type="ECO:0000313" key="6">
    <source>
        <dbReference type="Proteomes" id="UP000034917"/>
    </source>
</evidence>
<organism evidence="5 6">
    <name type="scientific">Candidatus Roizmanbacteria bacterium GW2011_GWC2_37_13</name>
    <dbReference type="NCBI Taxonomy" id="1618486"/>
    <lineage>
        <taxon>Bacteria</taxon>
        <taxon>Candidatus Roizmaniibacteriota</taxon>
    </lineage>
</organism>
<comment type="caution">
    <text evidence="5">The sequence shown here is derived from an EMBL/GenBank/DDBJ whole genome shotgun (WGS) entry which is preliminary data.</text>
</comment>
<dbReference type="InterPro" id="IPR051046">
    <property type="entry name" value="MurCDEF_CellWall_CoF430Synth"/>
</dbReference>
<dbReference type="SUPFAM" id="SSF53623">
    <property type="entry name" value="MurD-like peptide ligases, catalytic domain"/>
    <property type="match status" value="1"/>
</dbReference>
<dbReference type="EMBL" id="LBSV01000010">
    <property type="protein sequence ID" value="KKQ25230.1"/>
    <property type="molecule type" value="Genomic_DNA"/>
</dbReference>
<dbReference type="SUPFAM" id="SSF53244">
    <property type="entry name" value="MurD-like peptide ligases, peptide-binding domain"/>
    <property type="match status" value="1"/>
</dbReference>
<dbReference type="Proteomes" id="UP000034917">
    <property type="component" value="Unassembled WGS sequence"/>
</dbReference>
<proteinExistence type="predicted"/>
<dbReference type="Pfam" id="PF08245">
    <property type="entry name" value="Mur_ligase_M"/>
    <property type="match status" value="1"/>
</dbReference>
<dbReference type="PANTHER" id="PTHR43024">
    <property type="entry name" value="UDP-N-ACETYLMURAMOYL-TRIPEPTIDE--D-ALANYL-D-ALANINE LIGASE"/>
    <property type="match status" value="1"/>
</dbReference>
<protein>
    <submittedName>
        <fullName evidence="5">UDP-N-acetylmuramoyl-tripeptide-D-alanyl-D-alanine ligase</fullName>
    </submittedName>
</protein>
<dbReference type="InterPro" id="IPR013221">
    <property type="entry name" value="Mur_ligase_cen"/>
</dbReference>